<feature type="transmembrane region" description="Helical" evidence="11">
    <location>
        <begin position="66"/>
        <end position="84"/>
    </location>
</feature>
<evidence type="ECO:0000256" key="9">
    <source>
        <dbReference type="ARBA" id="ARBA00023139"/>
    </source>
</evidence>
<keyword evidence="5 11" id="KW-0812">Transmembrane</keyword>
<keyword evidence="13" id="KW-1185">Reference proteome</keyword>
<comment type="caution">
    <text evidence="12">The sequence shown here is derived from an EMBL/GenBank/DDBJ whole genome shotgun (WGS) entry which is preliminary data.</text>
</comment>
<evidence type="ECO:0000256" key="3">
    <source>
        <dbReference type="ARBA" id="ARBA00021237"/>
    </source>
</evidence>
<evidence type="ECO:0000256" key="10">
    <source>
        <dbReference type="ARBA" id="ARBA00023288"/>
    </source>
</evidence>
<evidence type="ECO:0000256" key="11">
    <source>
        <dbReference type="SAM" id="Phobius"/>
    </source>
</evidence>
<evidence type="ECO:0000256" key="2">
    <source>
        <dbReference type="ARBA" id="ARBA00008208"/>
    </source>
</evidence>
<proteinExistence type="inferred from homology"/>
<keyword evidence="9" id="KW-0564">Palmitate</keyword>
<comment type="subcellular location">
    <subcellularLocation>
        <location evidence="1">Membrane</location>
        <topology evidence="1">Multi-pass membrane protein</topology>
    </subcellularLocation>
</comment>
<evidence type="ECO:0000256" key="8">
    <source>
        <dbReference type="ARBA" id="ARBA00023136"/>
    </source>
</evidence>
<dbReference type="InterPro" id="IPR031381">
    <property type="entry name" value="YtcA"/>
</dbReference>
<evidence type="ECO:0000313" key="12">
    <source>
        <dbReference type="EMBL" id="MDX6040736.1"/>
    </source>
</evidence>
<dbReference type="PROSITE" id="PS51257">
    <property type="entry name" value="PROKAR_LIPOPROTEIN"/>
    <property type="match status" value="1"/>
</dbReference>
<gene>
    <name evidence="12" type="ORF">SIK69_11125</name>
</gene>
<feature type="transmembrane region" description="Helical" evidence="11">
    <location>
        <begin position="35"/>
        <end position="54"/>
    </location>
</feature>
<evidence type="ECO:0000256" key="4">
    <source>
        <dbReference type="ARBA" id="ARBA00022475"/>
    </source>
</evidence>
<organism evidence="12 13">
    <name type="scientific">Scandinavium lactucae</name>
    <dbReference type="NCBI Taxonomy" id="3095028"/>
    <lineage>
        <taxon>Bacteria</taxon>
        <taxon>Pseudomonadati</taxon>
        <taxon>Pseudomonadota</taxon>
        <taxon>Gammaproteobacteria</taxon>
        <taxon>Enterobacterales</taxon>
        <taxon>Enterobacteriaceae</taxon>
        <taxon>Scandinavium</taxon>
    </lineage>
</organism>
<name>A0ABU4QNC4_9ENTR</name>
<protein>
    <recommendedName>
        <fullName evidence="3">Uncharacterized protein YtcA</fullName>
    </recommendedName>
</protein>
<evidence type="ECO:0000256" key="5">
    <source>
        <dbReference type="ARBA" id="ARBA00022692"/>
    </source>
</evidence>
<dbReference type="EMBL" id="JAWXRD010000029">
    <property type="protein sequence ID" value="MDX6040736.1"/>
    <property type="molecule type" value="Genomic_DNA"/>
</dbReference>
<accession>A0ABU4QNC4</accession>
<evidence type="ECO:0000313" key="13">
    <source>
        <dbReference type="Proteomes" id="UP001275664"/>
    </source>
</evidence>
<keyword evidence="8 11" id="KW-0472">Membrane</keyword>
<keyword evidence="6" id="KW-0732">Signal</keyword>
<sequence length="86" mass="9391">MRIRLYALLGLPVIFSLSGCSLSPSLPFLGAAFPDWLYCLAGGAALTGLIFSLCGNKLSERFKLNLASWLLIAATFSMIIWLFIFS</sequence>
<evidence type="ECO:0000256" key="6">
    <source>
        <dbReference type="ARBA" id="ARBA00022729"/>
    </source>
</evidence>
<evidence type="ECO:0000256" key="7">
    <source>
        <dbReference type="ARBA" id="ARBA00022989"/>
    </source>
</evidence>
<keyword evidence="4" id="KW-1003">Cell membrane</keyword>
<comment type="similarity">
    <text evidence="2">Belongs to the YtcA family.</text>
</comment>
<reference evidence="12 13" key="1">
    <citation type="submission" date="2023-11" db="EMBL/GenBank/DDBJ databases">
        <title>Scandinavium wanjuensis sp. nov., isolated from lettuce South Korea.</title>
        <authorList>
            <person name="Park J."/>
            <person name="Park S."/>
            <person name="Oh K.K."/>
            <person name="Cho G.S."/>
            <person name="Franz C.M.A.P."/>
        </authorList>
    </citation>
    <scope>NUCLEOTIDE SEQUENCE [LARGE SCALE GENOMIC DNA]</scope>
    <source>
        <strain evidence="12 13">V105_6</strain>
    </source>
</reference>
<keyword evidence="7 11" id="KW-1133">Transmembrane helix</keyword>
<keyword evidence="10 12" id="KW-0449">Lipoprotein</keyword>
<dbReference type="Pfam" id="PF17090">
    <property type="entry name" value="Ytca"/>
    <property type="match status" value="1"/>
</dbReference>
<dbReference type="Proteomes" id="UP001275664">
    <property type="component" value="Unassembled WGS sequence"/>
</dbReference>
<evidence type="ECO:0000256" key="1">
    <source>
        <dbReference type="ARBA" id="ARBA00004141"/>
    </source>
</evidence>